<keyword evidence="3" id="KW-1185">Reference proteome</keyword>
<dbReference type="EMBL" id="CAJNOM010000200">
    <property type="protein sequence ID" value="CAF1218436.1"/>
    <property type="molecule type" value="Genomic_DNA"/>
</dbReference>
<dbReference type="EMBL" id="CAJNOI010000115">
    <property type="protein sequence ID" value="CAF1083417.1"/>
    <property type="molecule type" value="Genomic_DNA"/>
</dbReference>
<dbReference type="Proteomes" id="UP000663877">
    <property type="component" value="Unassembled WGS sequence"/>
</dbReference>
<name>A0A814MZK4_9BILA</name>
<gene>
    <name evidence="1" type="ORF">BJG266_LOCUS20389</name>
    <name evidence="2" type="ORF">QVE165_LOCUS26758</name>
</gene>
<dbReference type="OrthoDB" id="10041885at2759"/>
<organism evidence="1 4">
    <name type="scientific">Adineta steineri</name>
    <dbReference type="NCBI Taxonomy" id="433720"/>
    <lineage>
        <taxon>Eukaryota</taxon>
        <taxon>Metazoa</taxon>
        <taxon>Spiralia</taxon>
        <taxon>Gnathifera</taxon>
        <taxon>Rotifera</taxon>
        <taxon>Eurotatoria</taxon>
        <taxon>Bdelloidea</taxon>
        <taxon>Adinetida</taxon>
        <taxon>Adinetidae</taxon>
        <taxon>Adineta</taxon>
    </lineage>
</organism>
<evidence type="ECO:0000313" key="2">
    <source>
        <dbReference type="EMBL" id="CAF1218436.1"/>
    </source>
</evidence>
<protein>
    <submittedName>
        <fullName evidence="1">Uncharacterized protein</fullName>
    </submittedName>
</protein>
<proteinExistence type="predicted"/>
<evidence type="ECO:0000313" key="4">
    <source>
        <dbReference type="Proteomes" id="UP000663877"/>
    </source>
</evidence>
<dbReference type="AlphaFoldDB" id="A0A814MZK4"/>
<accession>A0A814MZK4</accession>
<evidence type="ECO:0000313" key="1">
    <source>
        <dbReference type="EMBL" id="CAF1083417.1"/>
    </source>
</evidence>
<reference evidence="1" key="1">
    <citation type="submission" date="2021-02" db="EMBL/GenBank/DDBJ databases">
        <authorList>
            <person name="Nowell W R."/>
        </authorList>
    </citation>
    <scope>NUCLEOTIDE SEQUENCE</scope>
</reference>
<comment type="caution">
    <text evidence="1">The sequence shown here is derived from an EMBL/GenBank/DDBJ whole genome shotgun (WGS) entry which is preliminary data.</text>
</comment>
<evidence type="ECO:0000313" key="3">
    <source>
        <dbReference type="Proteomes" id="UP000663832"/>
    </source>
</evidence>
<dbReference type="Proteomes" id="UP000663832">
    <property type="component" value="Unassembled WGS sequence"/>
</dbReference>
<sequence length="437" mass="51518">MNMVDVLYSLVDVTQRYNQLIFDPFYIRNLNLTSMTMKSFYDRIYSIDSQVLDRICKNILPRIFHQINKLIVEQYSMERVLYTIKYPELYSLTLMDFSEEVLFNYLTNARSTHCTFDLSSINAKSSTLTTLKINVKTFDNCLYLLDGRFNCLSTLIIYVEIISSTSGTIDNIKKLPKLKHFSLLTYRHIFLYDDLIIPLLQRMINLEELILYLSIIRNNKNYIDGNQLYDDILVFMPRLNKFIFNIYTNVDKSNVGTVFSSNEDIQHSFRRKEYGLISSYVENYTTENIRNCHIYSLPYEFKSRCHIYSLPYQFKNLLLLNNSFQGGMFDNVRSLLYIINEEPQKNKQESLPPVKFSHLIHLGLNGSHTDYAEQFLVDKRCDLPFLLSLLIDYESLDLVTNNFTNDATRLTCSKLTSLHLKKPFVPPKIFYEYFPLL</sequence>